<dbReference type="PROSITE" id="PS50829">
    <property type="entry name" value="GYF"/>
    <property type="match status" value="1"/>
</dbReference>
<reference evidence="4" key="1">
    <citation type="submission" date="2023-06" db="EMBL/GenBank/DDBJ databases">
        <title>Genomic analysis of the entomopathogenic nematode Steinernema hermaphroditum.</title>
        <authorList>
            <person name="Schwarz E.M."/>
            <person name="Heppert J.K."/>
            <person name="Baniya A."/>
            <person name="Schwartz H.T."/>
            <person name="Tan C.-H."/>
            <person name="Antoshechkin I."/>
            <person name="Sternberg P.W."/>
            <person name="Goodrich-Blair H."/>
            <person name="Dillman A.R."/>
        </authorList>
    </citation>
    <scope>NUCLEOTIDE SEQUENCE</scope>
    <source>
        <strain evidence="4">PS9179</strain>
        <tissue evidence="4">Whole animal</tissue>
    </source>
</reference>
<feature type="region of interest" description="Disordered" evidence="2">
    <location>
        <begin position="712"/>
        <end position="733"/>
    </location>
</feature>
<name>A0AA39IKM6_9BILA</name>
<gene>
    <name evidence="4" type="ORF">QR680_008931</name>
</gene>
<keyword evidence="5" id="KW-1185">Reference proteome</keyword>
<feature type="compositionally biased region" description="Basic and acidic residues" evidence="2">
    <location>
        <begin position="720"/>
        <end position="733"/>
    </location>
</feature>
<sequence>MNSSKAVNNLHRDHQHNGGTGLSSIGINGAQSPFSPSWVQRGRTGFGRGGGTTGINMRAQALFDPKDPKDRPRNRLRSVGEEDPSAIVNGSGWVQVQPKASKVPIYGSTRATTEAPHPRNLHGSWRRQDSQIGATPPGTPGTDDVKSKPEWADDTYVPEASTGAHGSFDDDGNFRPAHSEIAEKSRGAVHTGSPPSQMDEGGFTGISSAFGSSYGFSSTSSKLVQQTTPNVGFQRPGAAYESTTSWEQKTEFSVPTSSTDQHIAEAIRQLKEPSFLQQTKELSESKWYYLDPNNAAHGPFAKANMQGWFNSGYFSGDLKVRRDVDSTFTTLAELCRRYGDTTPFDVPKDPSPPVAAVAPSWGLGSSFGAPTAPQVAPSHQVQAELHRIEEENRRLAEETRRLLAIQQTIMSEKEQFQEKERAIRELEEQVKRQAEEFARMKNEQIERERRKEIELQAELERIRQLEIEKEKELKRKEDELLLKEQLAKQKQATEDANRRHEELLEQKRQQDEERRNWEAQKNQFETRKSKEAKQKEKADEEAKKKKEEELKKQKEEELERQRRLEQMRPRDSKVSLNENITCSVPASVERCMSLDAKSVNKVAPWIKKSIEGEPMDMRNLREIQMEEERKNREFEKFERERMEALRKAQAAETHPLWSNSTQRLNWSGSGPAWGGAGMAPSHPVPGSLFDGPVLSQTSTKTKSVAVEQAKPKVMQAKTPKKAEGGKKSAPKDDPLTKWVVQRVRKLNADVDGEMFADFIRNVVTPQEVEDYMVTYFGESNATKEFCKEFLQRRSELRAKSKAADRDDLSRPAHAQGPSSASTPVAPPPAAGGKKKKKGKGVKMIVDGASLGFRAAGDPNRINAGEIDVVGNECSSVPIAPPPLKVDPACGTLQRAHLRRRTCEVNPSDLQQSSTPTVQREAQPSFAVIDEEEPLALPPLAFPKSSLKQRRSRRRTLTCVVKAEDLIPEVRREELRVRFADEHIVEETKSAPTSQNLNWSLQKKTLGERIREFFSKKHNSDIENAFLEELGKEKSEKAKKDGLRDTIKSFMKPKQTYKVRKMEQQFAGEPPASQQC</sequence>
<feature type="region of interest" description="Disordered" evidence="2">
    <location>
        <begin position="797"/>
        <end position="840"/>
    </location>
</feature>
<evidence type="ECO:0000313" key="5">
    <source>
        <dbReference type="Proteomes" id="UP001175271"/>
    </source>
</evidence>
<feature type="region of interest" description="Disordered" evidence="2">
    <location>
        <begin position="1"/>
        <end position="204"/>
    </location>
</feature>
<dbReference type="SMART" id="SM00444">
    <property type="entry name" value="GYF"/>
    <property type="match status" value="1"/>
</dbReference>
<dbReference type="Gene3D" id="3.30.1490.40">
    <property type="match status" value="1"/>
</dbReference>
<dbReference type="Proteomes" id="UP001175271">
    <property type="component" value="Unassembled WGS sequence"/>
</dbReference>
<dbReference type="PANTHER" id="PTHR14445:SF36">
    <property type="entry name" value="FI03272P-RELATED"/>
    <property type="match status" value="1"/>
</dbReference>
<protein>
    <recommendedName>
        <fullName evidence="3">GYF domain-containing protein</fullName>
    </recommendedName>
</protein>
<accession>A0AA39IKM6</accession>
<dbReference type="EMBL" id="JAUCMV010000001">
    <property type="protein sequence ID" value="KAK0424932.1"/>
    <property type="molecule type" value="Genomic_DNA"/>
</dbReference>
<dbReference type="InterPro" id="IPR051640">
    <property type="entry name" value="GRB10-interact_GYF"/>
</dbReference>
<organism evidence="4 5">
    <name type="scientific">Steinernema hermaphroditum</name>
    <dbReference type="NCBI Taxonomy" id="289476"/>
    <lineage>
        <taxon>Eukaryota</taxon>
        <taxon>Metazoa</taxon>
        <taxon>Ecdysozoa</taxon>
        <taxon>Nematoda</taxon>
        <taxon>Chromadorea</taxon>
        <taxon>Rhabditida</taxon>
        <taxon>Tylenchina</taxon>
        <taxon>Panagrolaimomorpha</taxon>
        <taxon>Strongyloidoidea</taxon>
        <taxon>Steinernematidae</taxon>
        <taxon>Steinernema</taxon>
    </lineage>
</organism>
<feature type="region of interest" description="Disordered" evidence="2">
    <location>
        <begin position="486"/>
        <end position="572"/>
    </location>
</feature>
<feature type="compositionally biased region" description="Polar residues" evidence="2">
    <location>
        <begin position="22"/>
        <end position="38"/>
    </location>
</feature>
<dbReference type="SUPFAM" id="SSF55277">
    <property type="entry name" value="GYF domain"/>
    <property type="match status" value="1"/>
</dbReference>
<feature type="compositionally biased region" description="Basic and acidic residues" evidence="2">
    <location>
        <begin position="177"/>
        <end position="186"/>
    </location>
</feature>
<dbReference type="InterPro" id="IPR035445">
    <property type="entry name" value="GYF-like_dom_sf"/>
</dbReference>
<feature type="compositionally biased region" description="Basic and acidic residues" evidence="2">
    <location>
        <begin position="797"/>
        <end position="810"/>
    </location>
</feature>
<evidence type="ECO:0000259" key="3">
    <source>
        <dbReference type="PROSITE" id="PS50829"/>
    </source>
</evidence>
<dbReference type="AlphaFoldDB" id="A0AA39IKM6"/>
<feature type="compositionally biased region" description="Basic and acidic residues" evidence="2">
    <location>
        <begin position="64"/>
        <end position="73"/>
    </location>
</feature>
<feature type="coiled-coil region" evidence="1">
    <location>
        <begin position="620"/>
        <end position="654"/>
    </location>
</feature>
<feature type="domain" description="GYF" evidence="3">
    <location>
        <begin position="284"/>
        <end position="332"/>
    </location>
</feature>
<evidence type="ECO:0000256" key="2">
    <source>
        <dbReference type="SAM" id="MobiDB-lite"/>
    </source>
</evidence>
<keyword evidence="1" id="KW-0175">Coiled coil</keyword>
<comment type="caution">
    <text evidence="4">The sequence shown here is derived from an EMBL/GenBank/DDBJ whole genome shotgun (WGS) entry which is preliminary data.</text>
</comment>
<evidence type="ECO:0000256" key="1">
    <source>
        <dbReference type="SAM" id="Coils"/>
    </source>
</evidence>
<dbReference type="Pfam" id="PF02213">
    <property type="entry name" value="GYF"/>
    <property type="match status" value="1"/>
</dbReference>
<feature type="compositionally biased region" description="Gly residues" evidence="2">
    <location>
        <begin position="44"/>
        <end position="53"/>
    </location>
</feature>
<dbReference type="GO" id="GO:0005829">
    <property type="term" value="C:cytosol"/>
    <property type="evidence" value="ECO:0007669"/>
    <property type="project" value="TreeGrafter"/>
</dbReference>
<dbReference type="PANTHER" id="PTHR14445">
    <property type="entry name" value="GRB10 INTERACTING GYF PROTEIN"/>
    <property type="match status" value="1"/>
</dbReference>
<proteinExistence type="predicted"/>
<evidence type="ECO:0000313" key="4">
    <source>
        <dbReference type="EMBL" id="KAK0424932.1"/>
    </source>
</evidence>
<dbReference type="InterPro" id="IPR003169">
    <property type="entry name" value="GYF"/>
</dbReference>